<evidence type="ECO:0000256" key="3">
    <source>
        <dbReference type="ARBA" id="ARBA00022777"/>
    </source>
</evidence>
<sequence length="773" mass="87025">MSNRTEKSIFFEALEIDHPAQRDAYLRRVCDHDDALYDSVTDLLKRHEGASICIDRPIVGEFGSPTQGDETIDQPFHHDFSSHFDAGTLIGNYKLRELIGEGGFGLVFVADQLKPVKRRVALKLVKPGMESQEVLNRFEAERQALAMMDHPSIARVFDAGATDTGQPYFVMELVRGIPLTTFCDNHRLGMDDRLDLLIKICHAVLHAHQKGIIHRDLKPNNVLVTLQDGKPLPKVIDFGVAKAIGQRLASETIYTRFTAMVGTPAYMSPEQAEMTNAGVDTRCDIYALGVLMYELLTGSPPLSSERLQTAGFDELRRMIREEEPERPSKRVSSLDQARRTTVSMVRHTDPTRLESMLQGDLDWIAMKALEKNRERRYATAAELAEDLTRYLTGDPVLARPPTLAYRLSRFAKRNKVTIVSTALIALSLMVGTAVSAWQASVATEQRDRATDALGKARRSESFAIQARQDLQEFVDRLKRANSLLAIGRAHVEAGRLGDAFAVYGEAIETQPHFYQTWAERGSFYARHGLWKLAANDFIRAVELGGVTNQPDFLGVPQLLWFVGEREIYGEIYDKLSALEEDRFSVEARGRLVNQISRDDAAELASFAESKLKVGGYGDWDRMPDPQDWSAMRRRQMGAPLGAQLYLAGWAHLEAKNYSQAITRLKQAEMETFDWRGSGISAPLIALAYERQGEHEQAMKMLSECDSIMEKFLALAEERRDFTPNMPWFDWLDFLINYRKASQEIAHRQIDINGRLESLQSKALQAIAGTVPTP</sequence>
<dbReference type="InterPro" id="IPR011990">
    <property type="entry name" value="TPR-like_helical_dom_sf"/>
</dbReference>
<evidence type="ECO:0000256" key="6">
    <source>
        <dbReference type="PROSITE-ProRule" id="PRU10141"/>
    </source>
</evidence>
<organism evidence="9 10">
    <name type="scientific">Roseiconus lacunae</name>
    <dbReference type="NCBI Taxonomy" id="2605694"/>
    <lineage>
        <taxon>Bacteria</taxon>
        <taxon>Pseudomonadati</taxon>
        <taxon>Planctomycetota</taxon>
        <taxon>Planctomycetia</taxon>
        <taxon>Pirellulales</taxon>
        <taxon>Pirellulaceae</taxon>
        <taxon>Roseiconus</taxon>
    </lineage>
</organism>
<dbReference type="CDD" id="cd14014">
    <property type="entry name" value="STKc_PknB_like"/>
    <property type="match status" value="1"/>
</dbReference>
<keyword evidence="10" id="KW-1185">Reference proteome</keyword>
<dbReference type="EC" id="2.7.11.1" evidence="9"/>
<evidence type="ECO:0000313" key="10">
    <source>
        <dbReference type="Proteomes" id="UP001239462"/>
    </source>
</evidence>
<dbReference type="PROSITE" id="PS00107">
    <property type="entry name" value="PROTEIN_KINASE_ATP"/>
    <property type="match status" value="1"/>
</dbReference>
<dbReference type="SUPFAM" id="SSF56112">
    <property type="entry name" value="Protein kinase-like (PK-like)"/>
    <property type="match status" value="1"/>
</dbReference>
<gene>
    <name evidence="9" type="ORF">QTN89_27255</name>
</gene>
<accession>A0ABT7PRQ7</accession>
<proteinExistence type="predicted"/>
<feature type="region of interest" description="Disordered" evidence="7">
    <location>
        <begin position="321"/>
        <end position="341"/>
    </location>
</feature>
<name>A0ABT7PRQ7_9BACT</name>
<feature type="repeat" description="TPR" evidence="5">
    <location>
        <begin position="480"/>
        <end position="513"/>
    </location>
</feature>
<keyword evidence="4 6" id="KW-0067">ATP-binding</keyword>
<evidence type="ECO:0000256" key="1">
    <source>
        <dbReference type="ARBA" id="ARBA00022679"/>
    </source>
</evidence>
<reference evidence="9 10" key="1">
    <citation type="submission" date="2023-06" db="EMBL/GenBank/DDBJ databases">
        <title>Roseiconus lacunae JC819 isolated from Gulf of Mannar region, Tamil Nadu.</title>
        <authorList>
            <person name="Pk S."/>
            <person name="Ch S."/>
            <person name="Ch V.R."/>
        </authorList>
    </citation>
    <scope>NUCLEOTIDE SEQUENCE [LARGE SCALE GENOMIC DNA]</scope>
    <source>
        <strain evidence="9 10">JC819</strain>
    </source>
</reference>
<dbReference type="GO" id="GO:0004674">
    <property type="term" value="F:protein serine/threonine kinase activity"/>
    <property type="evidence" value="ECO:0007669"/>
    <property type="project" value="UniProtKB-EC"/>
</dbReference>
<feature type="binding site" evidence="6">
    <location>
        <position position="123"/>
    </location>
    <ligand>
        <name>ATP</name>
        <dbReference type="ChEBI" id="CHEBI:30616"/>
    </ligand>
</feature>
<dbReference type="RefSeq" id="WP_289167249.1">
    <property type="nucleotide sequence ID" value="NZ_JASZZN010000033.1"/>
</dbReference>
<keyword evidence="3 9" id="KW-0418">Kinase</keyword>
<feature type="domain" description="Protein kinase" evidence="8">
    <location>
        <begin position="93"/>
        <end position="391"/>
    </location>
</feature>
<dbReference type="Gene3D" id="3.30.200.20">
    <property type="entry name" value="Phosphorylase Kinase, domain 1"/>
    <property type="match status" value="1"/>
</dbReference>
<evidence type="ECO:0000256" key="5">
    <source>
        <dbReference type="PROSITE-ProRule" id="PRU00339"/>
    </source>
</evidence>
<dbReference type="EMBL" id="JASZZN010000033">
    <property type="protein sequence ID" value="MDM4019183.1"/>
    <property type="molecule type" value="Genomic_DNA"/>
</dbReference>
<dbReference type="PANTHER" id="PTHR43289">
    <property type="entry name" value="MITOGEN-ACTIVATED PROTEIN KINASE KINASE KINASE 20-RELATED"/>
    <property type="match status" value="1"/>
</dbReference>
<dbReference type="PROSITE" id="PS00108">
    <property type="entry name" value="PROTEIN_KINASE_ST"/>
    <property type="match status" value="1"/>
</dbReference>
<dbReference type="PROSITE" id="PS50005">
    <property type="entry name" value="TPR"/>
    <property type="match status" value="1"/>
</dbReference>
<dbReference type="SUPFAM" id="SSF48452">
    <property type="entry name" value="TPR-like"/>
    <property type="match status" value="1"/>
</dbReference>
<evidence type="ECO:0000256" key="4">
    <source>
        <dbReference type="ARBA" id="ARBA00022840"/>
    </source>
</evidence>
<dbReference type="Pfam" id="PF00069">
    <property type="entry name" value="Pkinase"/>
    <property type="match status" value="1"/>
</dbReference>
<dbReference type="InterPro" id="IPR011009">
    <property type="entry name" value="Kinase-like_dom_sf"/>
</dbReference>
<dbReference type="Gene3D" id="1.25.40.10">
    <property type="entry name" value="Tetratricopeptide repeat domain"/>
    <property type="match status" value="1"/>
</dbReference>
<keyword evidence="5" id="KW-0802">TPR repeat</keyword>
<evidence type="ECO:0000256" key="7">
    <source>
        <dbReference type="SAM" id="MobiDB-lite"/>
    </source>
</evidence>
<evidence type="ECO:0000259" key="8">
    <source>
        <dbReference type="PROSITE" id="PS50011"/>
    </source>
</evidence>
<dbReference type="InterPro" id="IPR000719">
    <property type="entry name" value="Prot_kinase_dom"/>
</dbReference>
<evidence type="ECO:0000313" key="9">
    <source>
        <dbReference type="EMBL" id="MDM4019183.1"/>
    </source>
</evidence>
<protein>
    <submittedName>
        <fullName evidence="9">Serine/threonine-protein kinase</fullName>
        <ecNumber evidence="9">2.7.11.1</ecNumber>
    </submittedName>
</protein>
<dbReference type="PANTHER" id="PTHR43289:SF6">
    <property type="entry name" value="SERINE_THREONINE-PROTEIN KINASE NEKL-3"/>
    <property type="match status" value="1"/>
</dbReference>
<dbReference type="InterPro" id="IPR008271">
    <property type="entry name" value="Ser/Thr_kinase_AS"/>
</dbReference>
<keyword evidence="1 9" id="KW-0808">Transferase</keyword>
<feature type="compositionally biased region" description="Polar residues" evidence="7">
    <location>
        <begin position="330"/>
        <end position="341"/>
    </location>
</feature>
<dbReference type="Gene3D" id="1.10.510.10">
    <property type="entry name" value="Transferase(Phosphotransferase) domain 1"/>
    <property type="match status" value="1"/>
</dbReference>
<evidence type="ECO:0000256" key="2">
    <source>
        <dbReference type="ARBA" id="ARBA00022741"/>
    </source>
</evidence>
<keyword evidence="2 6" id="KW-0547">Nucleotide-binding</keyword>
<dbReference type="SMART" id="SM00220">
    <property type="entry name" value="S_TKc"/>
    <property type="match status" value="1"/>
</dbReference>
<dbReference type="InterPro" id="IPR017441">
    <property type="entry name" value="Protein_kinase_ATP_BS"/>
</dbReference>
<comment type="caution">
    <text evidence="9">The sequence shown here is derived from an EMBL/GenBank/DDBJ whole genome shotgun (WGS) entry which is preliminary data.</text>
</comment>
<dbReference type="Proteomes" id="UP001239462">
    <property type="component" value="Unassembled WGS sequence"/>
</dbReference>
<dbReference type="PROSITE" id="PS50011">
    <property type="entry name" value="PROTEIN_KINASE_DOM"/>
    <property type="match status" value="1"/>
</dbReference>
<dbReference type="InterPro" id="IPR019734">
    <property type="entry name" value="TPR_rpt"/>
</dbReference>